<name>A0A4R8XY01_9MICO</name>
<dbReference type="InterPro" id="IPR001967">
    <property type="entry name" value="Peptidase_S11_N"/>
</dbReference>
<dbReference type="InterPro" id="IPR012338">
    <property type="entry name" value="Beta-lactam/transpept-like"/>
</dbReference>
<dbReference type="EMBL" id="SOGN01000008">
    <property type="protein sequence ID" value="TFC83905.1"/>
    <property type="molecule type" value="Genomic_DNA"/>
</dbReference>
<feature type="domain" description="Peptidase S11 D-alanyl-D-alanine carboxypeptidase A N-terminal" evidence="1">
    <location>
        <begin position="99"/>
        <end position="291"/>
    </location>
</feature>
<dbReference type="Gene3D" id="3.40.710.10">
    <property type="entry name" value="DD-peptidase/beta-lactamase superfamily"/>
    <property type="match status" value="1"/>
</dbReference>
<accession>A0A4R8XY01</accession>
<dbReference type="GO" id="GO:0006508">
    <property type="term" value="P:proteolysis"/>
    <property type="evidence" value="ECO:0007669"/>
    <property type="project" value="InterPro"/>
</dbReference>
<sequence length="433" mass="43823">MSSFRPVRLISATVGALVILSVGVYGPATLLGPLPEATATLVTPPAGEAVPFPPVLPATGGSAVIGLATVAADPAAPETTTPDAAALATTLPLAVAGSAEPLPMAAATKIVTALVVLDAKPLALGETGPQVPITAADYQDYLDYYSTDNRTVIVFPGELWTETELLQAMILGSSNNHADTLARWAFGSLDAYTAAANAWLAEQGLAGTHVADATGLSDDSVGTASDLARLAGLAAADPVIGAILSQPASALVGQRGVDNTTAFLPEAGVTGITRSYTEGAGVCFLFTAQVQGPDSVYTFAGALIGEPDYDTLAIDVTALMESARAGVRELPTLAQGDAYVEFSTPWGAEASGTVRTATTTYGWQAQAPGDAEVTVDPLSTGRAGKTVGRVTVDAGGAPVTSTLVLDRTISPPGLGWRLLNPVPMISALIAANR</sequence>
<comment type="caution">
    <text evidence="2">The sequence shown here is derived from an EMBL/GenBank/DDBJ whole genome shotgun (WGS) entry which is preliminary data.</text>
</comment>
<dbReference type="RefSeq" id="WP_134368594.1">
    <property type="nucleotide sequence ID" value="NZ_SOGN01000008.1"/>
</dbReference>
<evidence type="ECO:0000313" key="3">
    <source>
        <dbReference type="Proteomes" id="UP000298433"/>
    </source>
</evidence>
<dbReference type="OrthoDB" id="5241551at2"/>
<evidence type="ECO:0000313" key="2">
    <source>
        <dbReference type="EMBL" id="TFC83905.1"/>
    </source>
</evidence>
<protein>
    <recommendedName>
        <fullName evidence="1">Peptidase S11 D-alanyl-D-alanine carboxypeptidase A N-terminal domain-containing protein</fullName>
    </recommendedName>
</protein>
<reference evidence="2 3" key="1">
    <citation type="submission" date="2019-03" db="EMBL/GenBank/DDBJ databases">
        <title>Genomics of glacier-inhabiting Cryobacterium strains.</title>
        <authorList>
            <person name="Liu Q."/>
            <person name="Xin Y.-H."/>
        </authorList>
    </citation>
    <scope>NUCLEOTIDE SEQUENCE [LARGE SCALE GENOMIC DNA]</scope>
    <source>
        <strain evidence="2 3">TMT2-48-2</strain>
    </source>
</reference>
<dbReference type="GO" id="GO:0009002">
    <property type="term" value="F:serine-type D-Ala-D-Ala carboxypeptidase activity"/>
    <property type="evidence" value="ECO:0007669"/>
    <property type="project" value="InterPro"/>
</dbReference>
<proteinExistence type="predicted"/>
<gene>
    <name evidence="2" type="ORF">E3T23_01190</name>
</gene>
<dbReference type="AlphaFoldDB" id="A0A4R8XY01"/>
<dbReference type="Proteomes" id="UP000298433">
    <property type="component" value="Unassembled WGS sequence"/>
</dbReference>
<keyword evidence="3" id="KW-1185">Reference proteome</keyword>
<dbReference type="SUPFAM" id="SSF56601">
    <property type="entry name" value="beta-lactamase/transpeptidase-like"/>
    <property type="match status" value="1"/>
</dbReference>
<dbReference type="Pfam" id="PF00768">
    <property type="entry name" value="Peptidase_S11"/>
    <property type="match status" value="1"/>
</dbReference>
<organism evidence="2 3">
    <name type="scientific">Cryobacterium cheniae</name>
    <dbReference type="NCBI Taxonomy" id="1259262"/>
    <lineage>
        <taxon>Bacteria</taxon>
        <taxon>Bacillati</taxon>
        <taxon>Actinomycetota</taxon>
        <taxon>Actinomycetes</taxon>
        <taxon>Micrococcales</taxon>
        <taxon>Microbacteriaceae</taxon>
        <taxon>Cryobacterium</taxon>
    </lineage>
</organism>
<evidence type="ECO:0000259" key="1">
    <source>
        <dbReference type="Pfam" id="PF00768"/>
    </source>
</evidence>